<dbReference type="AlphaFoldDB" id="F9Y3B5"/>
<evidence type="ECO:0000313" key="1">
    <source>
        <dbReference type="EMBL" id="AEM40356.1"/>
    </source>
</evidence>
<proteinExistence type="predicted"/>
<sequence length="152" mass="16454">MDLREKTTAAVKDAMRARDSARLSTLRLISAAIKDRDIDARGEGKDAISDADITVLLAKMVRQRQESASVYDSGNRPELAAKERAEIAVIEEFLPRQLDSAEVEAAIAAAIAATEAASLRDMGRIMDYLRVNYAGQMDFGKAGAIIKAQLNG</sequence>
<dbReference type="GO" id="GO:0016740">
    <property type="term" value="F:transferase activity"/>
    <property type="evidence" value="ECO:0007669"/>
    <property type="project" value="UniProtKB-KW"/>
</dbReference>
<dbReference type="PANTHER" id="PTHR28055">
    <property type="entry name" value="ALTERED INHERITANCE OF MITOCHONDRIA PROTEIN 41, MITOCHONDRIAL"/>
    <property type="match status" value="1"/>
</dbReference>
<dbReference type="eggNOG" id="COG1610">
    <property type="taxonomic scope" value="Bacteria"/>
</dbReference>
<dbReference type="GO" id="GO:0016884">
    <property type="term" value="F:carbon-nitrogen ligase activity, with glutamine as amido-N-donor"/>
    <property type="evidence" value="ECO:0007669"/>
    <property type="project" value="InterPro"/>
</dbReference>
<dbReference type="InterPro" id="IPR023168">
    <property type="entry name" value="GatB_Yqey_C_2"/>
</dbReference>
<keyword evidence="1" id="KW-0808">Transferase</keyword>
<dbReference type="KEGG" id="kvl:KVU_0517"/>
<dbReference type="InterPro" id="IPR019004">
    <property type="entry name" value="YqeY/Aim41"/>
</dbReference>
<dbReference type="Pfam" id="PF09424">
    <property type="entry name" value="YqeY"/>
    <property type="match status" value="1"/>
</dbReference>
<dbReference type="InterPro" id="IPR042184">
    <property type="entry name" value="YqeY/Aim41_N"/>
</dbReference>
<dbReference type="EMBL" id="CP002018">
    <property type="protein sequence ID" value="AEM40356.1"/>
    <property type="molecule type" value="Genomic_DNA"/>
</dbReference>
<dbReference type="Gene3D" id="1.10.10.410">
    <property type="match status" value="1"/>
</dbReference>
<evidence type="ECO:0000313" key="2">
    <source>
        <dbReference type="Proteomes" id="UP000000692"/>
    </source>
</evidence>
<protein>
    <submittedName>
        <fullName evidence="1">Aspartyl/glutamyl-tRNA(Asn/Gln) amidotransferase subunit B</fullName>
    </submittedName>
</protein>
<gene>
    <name evidence="1" type="ordered locus">KVU_0517</name>
</gene>
<dbReference type="Proteomes" id="UP000000692">
    <property type="component" value="Chromosome"/>
</dbReference>
<reference evidence="1 2" key="1">
    <citation type="journal article" date="2011" name="J. Bacteriol.">
        <title>Complete genome sequence of the industrial strain Ketogulonicigenium vulgare WSH-001.</title>
        <authorList>
            <person name="Liu L."/>
            <person name="Li Y."/>
            <person name="Zhang J."/>
            <person name="Zhou Z."/>
            <person name="Liu J."/>
            <person name="Li X."/>
            <person name="Zhou J."/>
            <person name="Du G."/>
            <person name="Wang L."/>
            <person name="Chen J."/>
        </authorList>
    </citation>
    <scope>NUCLEOTIDE SEQUENCE [LARGE SCALE GENOMIC DNA]</scope>
    <source>
        <strain evidence="1 2">WSH-001</strain>
    </source>
</reference>
<dbReference type="SUPFAM" id="SSF89095">
    <property type="entry name" value="GatB/YqeY motif"/>
    <property type="match status" value="1"/>
</dbReference>
<dbReference type="HOGENOM" id="CLU_079430_2_2_5"/>
<dbReference type="PATRIC" id="fig|759362.5.peg.542"/>
<dbReference type="PANTHER" id="PTHR28055:SF1">
    <property type="entry name" value="ALTERED INHERITANCE OF MITOCHONDRIA PROTEIN 41, MITOCHONDRIAL"/>
    <property type="match status" value="1"/>
</dbReference>
<dbReference type="Gene3D" id="1.10.1510.10">
    <property type="entry name" value="Uncharacterised protein YqeY/AIM41 PF09424, N-terminal domain"/>
    <property type="match status" value="1"/>
</dbReference>
<keyword evidence="2" id="KW-1185">Reference proteome</keyword>
<dbReference type="OrthoDB" id="9788127at2"/>
<name>F9Y3B5_KETVW</name>
<dbReference type="InterPro" id="IPR003789">
    <property type="entry name" value="Asn/Gln_tRNA_amidoTrase-B-like"/>
</dbReference>
<organism evidence="1 2">
    <name type="scientific">Ketogulonicigenium vulgare (strain WSH-001)</name>
    <dbReference type="NCBI Taxonomy" id="759362"/>
    <lineage>
        <taxon>Bacteria</taxon>
        <taxon>Pseudomonadati</taxon>
        <taxon>Pseudomonadota</taxon>
        <taxon>Alphaproteobacteria</taxon>
        <taxon>Rhodobacterales</taxon>
        <taxon>Roseobacteraceae</taxon>
        <taxon>Ketogulonicigenium</taxon>
    </lineage>
</organism>
<accession>F9Y3B5</accession>
<dbReference type="RefSeq" id="WP_013383803.1">
    <property type="nucleotide sequence ID" value="NC_017384.1"/>
</dbReference>